<name>A0A2Z4IF08_9BACT</name>
<dbReference type="RefSeq" id="WP_112782870.1">
    <property type="nucleotide sequence ID" value="NZ_CP030041.1"/>
</dbReference>
<evidence type="ECO:0000256" key="1">
    <source>
        <dbReference type="SAM" id="Coils"/>
    </source>
</evidence>
<dbReference type="InterPro" id="IPR005094">
    <property type="entry name" value="Endonuclease_MobA/VirD2"/>
</dbReference>
<protein>
    <submittedName>
        <fullName evidence="4">Relaxase/mobilization nuclease</fullName>
    </submittedName>
</protein>
<dbReference type="OrthoDB" id="915634at2"/>
<feature type="compositionally biased region" description="Basic residues" evidence="2">
    <location>
        <begin position="418"/>
        <end position="428"/>
    </location>
</feature>
<dbReference type="AlphaFoldDB" id="A0A2Z4IF08"/>
<dbReference type="Proteomes" id="UP000248688">
    <property type="component" value="Chromosome"/>
</dbReference>
<evidence type="ECO:0000259" key="3">
    <source>
        <dbReference type="Pfam" id="PF03432"/>
    </source>
</evidence>
<dbReference type="KEGG" id="est:DN752_04465"/>
<evidence type="ECO:0000256" key="2">
    <source>
        <dbReference type="SAM" id="MobiDB-lite"/>
    </source>
</evidence>
<dbReference type="EMBL" id="CP030041">
    <property type="protein sequence ID" value="AWW29455.1"/>
    <property type="molecule type" value="Genomic_DNA"/>
</dbReference>
<evidence type="ECO:0000313" key="4">
    <source>
        <dbReference type="EMBL" id="AWW29455.1"/>
    </source>
</evidence>
<gene>
    <name evidence="4" type="ORF">DN752_04465</name>
</gene>
<evidence type="ECO:0000313" key="5">
    <source>
        <dbReference type="Proteomes" id="UP000248688"/>
    </source>
</evidence>
<feature type="domain" description="MobA/VirD2-like nuclease" evidence="3">
    <location>
        <begin position="17"/>
        <end position="151"/>
    </location>
</feature>
<reference evidence="4 5" key="1">
    <citation type="submission" date="2018-06" db="EMBL/GenBank/DDBJ databases">
        <title>Echinicola strongylocentroti sp. nov., isolated from a sea urchin Strongylocentrotus intermedius.</title>
        <authorList>
            <person name="Bae S.S."/>
        </authorList>
    </citation>
    <scope>NUCLEOTIDE SEQUENCE [LARGE SCALE GENOMIC DNA]</scope>
    <source>
        <strain evidence="4 5">MEBiC08714</strain>
    </source>
</reference>
<keyword evidence="1" id="KW-0175">Coiled coil</keyword>
<feature type="region of interest" description="Disordered" evidence="2">
    <location>
        <begin position="407"/>
        <end position="428"/>
    </location>
</feature>
<dbReference type="Pfam" id="PF03432">
    <property type="entry name" value="Relaxase"/>
    <property type="match status" value="1"/>
</dbReference>
<accession>A0A2Z4IF08</accession>
<keyword evidence="5" id="KW-1185">Reference proteome</keyword>
<proteinExistence type="predicted"/>
<organism evidence="4 5">
    <name type="scientific">Echinicola strongylocentroti</name>
    <dbReference type="NCBI Taxonomy" id="1795355"/>
    <lineage>
        <taxon>Bacteria</taxon>
        <taxon>Pseudomonadati</taxon>
        <taxon>Bacteroidota</taxon>
        <taxon>Cytophagia</taxon>
        <taxon>Cytophagales</taxon>
        <taxon>Cyclobacteriaceae</taxon>
        <taxon>Echinicola</taxon>
    </lineage>
</organism>
<feature type="region of interest" description="Disordered" evidence="2">
    <location>
        <begin position="358"/>
        <end position="391"/>
    </location>
</feature>
<sequence length="428" mass="47929">MVARISLGRNILGLLHYNEEKVRQGKAKVLSAAGFGAGGTGAPIKEKHRRFKYFTDRNKRAKLNAFHVSLNFSPKDKLDDDQMRYIAQSYMEQVGFGGQPCLVYRHDDAAHPHVHIVSTNITREGKRIETHNLGKDKSEKARKQLEKELGLVKAERQQGQRLPMEPLAPIEYGKKETKAAMSNVITEVMRSYAYTSLGEFSAVLGQFNVGLIQGEEGSSMKENNGLAYAVLDSKGRRLGVPIKASALYARPTMERLQKRMERNQRTKLKGMAAMRVGVENALQHSAGKGMEHFQQELTKKGLAAQFHYSSAGEVFGLTIIDHVNRTVCKASELSRIWSGKKTAQHLGEKVLDLEMQVRPVPSKATAQESIPRQGENEKRRQGAVWKSEKSPVLSGILSVVQAMVRPESQEMAMPLDQKKKKKKRRKLS</sequence>
<feature type="coiled-coil region" evidence="1">
    <location>
        <begin position="128"/>
        <end position="155"/>
    </location>
</feature>